<feature type="chain" id="PRO_5009008438" description="Thiol:disulfide interchange protein DsbD" evidence="18">
    <location>
        <begin position="23"/>
        <end position="576"/>
    </location>
</feature>
<evidence type="ECO:0000256" key="2">
    <source>
        <dbReference type="ARBA" id="ARBA00007241"/>
    </source>
</evidence>
<name>C4LCA6_TOLAT</name>
<dbReference type="HOGENOM" id="CLU_014657_3_0_6"/>
<dbReference type="SUPFAM" id="SSF74863">
    <property type="entry name" value="Thiol:disulfide interchange protein DsbD, N-terminal domain (DsbD-alpha)"/>
    <property type="match status" value="1"/>
</dbReference>
<evidence type="ECO:0000256" key="4">
    <source>
        <dbReference type="ARBA" id="ARBA00022475"/>
    </source>
</evidence>
<dbReference type="SUPFAM" id="SSF52833">
    <property type="entry name" value="Thioredoxin-like"/>
    <property type="match status" value="1"/>
</dbReference>
<protein>
    <recommendedName>
        <fullName evidence="18">Thiol:disulfide interchange protein DsbD</fullName>
        <ecNumber evidence="18">1.8.1.8</ecNumber>
    </recommendedName>
    <alternativeName>
        <fullName evidence="18">Protein-disulfide reductase</fullName>
        <shortName evidence="18">Disulfide reductase</shortName>
    </alternativeName>
</protein>
<feature type="transmembrane region" description="Helical" evidence="18">
    <location>
        <begin position="176"/>
        <end position="199"/>
    </location>
</feature>
<dbReference type="Gene3D" id="3.40.30.10">
    <property type="entry name" value="Glutaredoxin"/>
    <property type="match status" value="1"/>
</dbReference>
<reference evidence="20 21" key="2">
    <citation type="journal article" date="2011" name="Stand. Genomic Sci.">
        <title>Complete genome sequence of Tolumonas auensis type strain (TA 4).</title>
        <authorList>
            <person name="Chertkov O."/>
            <person name="Copeland A."/>
            <person name="Lucas S."/>
            <person name="Lapidus A."/>
            <person name="Berry K.W."/>
            <person name="Detter J.C."/>
            <person name="Del Rio T.G."/>
            <person name="Hammon N."/>
            <person name="Dalin E."/>
            <person name="Tice H."/>
            <person name="Pitluck S."/>
            <person name="Richardson P."/>
            <person name="Bruce D."/>
            <person name="Goodwin L."/>
            <person name="Han C."/>
            <person name="Tapia R."/>
            <person name="Saunders E."/>
            <person name="Schmutz J."/>
            <person name="Brettin T."/>
            <person name="Larimer F."/>
            <person name="Land M."/>
            <person name="Hauser L."/>
            <person name="Spring S."/>
            <person name="Rohde M."/>
            <person name="Kyrpides N.C."/>
            <person name="Ivanova N."/>
            <person name="Goker M."/>
            <person name="Beller H.R."/>
            <person name="Klenk H.P."/>
            <person name="Woyke T."/>
        </authorList>
    </citation>
    <scope>NUCLEOTIDE SEQUENCE [LARGE SCALE GENOMIC DNA]</scope>
    <source>
        <strain evidence="21">DSM 9187 / TA4</strain>
    </source>
</reference>
<keyword evidence="11 18" id="KW-0560">Oxidoreductase</keyword>
<feature type="transmembrane region" description="Helical" evidence="18">
    <location>
        <begin position="395"/>
        <end position="414"/>
    </location>
</feature>
<comment type="similarity">
    <text evidence="2 18">Belongs to the thioredoxin family. DsbD subfamily.</text>
</comment>
<dbReference type="CDD" id="cd02953">
    <property type="entry name" value="DsbDgamma"/>
    <property type="match status" value="1"/>
</dbReference>
<evidence type="ECO:0000256" key="15">
    <source>
        <dbReference type="ARBA" id="ARBA00023284"/>
    </source>
</evidence>
<evidence type="ECO:0000259" key="19">
    <source>
        <dbReference type="PROSITE" id="PS51352"/>
    </source>
</evidence>
<sequence length="576" mass="62826" precursor="true">MTRYLYLICSCFFLLFMLPLKANEALLQQLIPAAKPQFLPADQAFVVTTQQTDNQLQIILQPAEGYYLYREKIRVDVAGAESAPLSLPAGVLHEDEFLGKTEIYPQTVSTTLSFPAIAAGAKITLHYQGCTTGLCYPPQQTTIALQAFRPALTQSEPVVPAAPDSTDTTALLQPGLLALLSFFAMGVGLSLTPCVYPMYPVLSAMLSQHGNTLSWQRGFTLSFVYVLGMALTYTVIGIFIASAGAGIQGWLQNPWLLGIFSLFYLLLALSLMFGNGIQLPRALQDKLQGLANQQSLHSLRGVAMLGALSGLIGSPCTSAPLSGVLLFIAQSGNPLYGALTLFLLSLGMGLPLLLMGIFGGKVLPRAGAWMVFIKQLFAVLLLAMPLFLLERLLPAHIATLLWSCFVLAVVLWLIWRLWPVTKAPGLKTVTLLLLLSAGIFAATQYEWQPADALPFTAVNNSEELQQQLAAAKAQGKPVMLDLYADWCTACRELDDKTFSDPQVQHSLSDYQLLRADVSANNAEHRALMQELQVLGLPNVLFFDKQSKPSPHLRIQGFIPADELQGKLEQCQHSQLC</sequence>
<dbReference type="InterPro" id="IPR035671">
    <property type="entry name" value="DsbD_gamma"/>
</dbReference>
<dbReference type="InterPro" id="IPR036929">
    <property type="entry name" value="DsbDN_sf"/>
</dbReference>
<evidence type="ECO:0000256" key="8">
    <source>
        <dbReference type="ARBA" id="ARBA00022748"/>
    </source>
</evidence>
<evidence type="ECO:0000256" key="6">
    <source>
        <dbReference type="ARBA" id="ARBA00022692"/>
    </source>
</evidence>
<keyword evidence="14 18" id="KW-1015">Disulfide bond</keyword>
<feature type="transmembrane region" description="Helical" evidence="18">
    <location>
        <begin position="255"/>
        <end position="277"/>
    </location>
</feature>
<organism evidence="20 21">
    <name type="scientific">Tolumonas auensis (strain DSM 9187 / NBRC 110442 / TA 4)</name>
    <dbReference type="NCBI Taxonomy" id="595494"/>
    <lineage>
        <taxon>Bacteria</taxon>
        <taxon>Pseudomonadati</taxon>
        <taxon>Pseudomonadota</taxon>
        <taxon>Gammaproteobacteria</taxon>
        <taxon>Aeromonadales</taxon>
        <taxon>Aeromonadaceae</taxon>
        <taxon>Tolumonas</taxon>
    </lineage>
</organism>
<dbReference type="GO" id="GO:0017004">
    <property type="term" value="P:cytochrome complex assembly"/>
    <property type="evidence" value="ECO:0007669"/>
    <property type="project" value="UniProtKB-UniRule"/>
</dbReference>
<feature type="disulfide bond" description="Redox-active" evidence="18">
    <location>
        <begin position="194"/>
        <end position="316"/>
    </location>
</feature>
<accession>C4LCA6</accession>
<gene>
    <name evidence="18" type="primary">dsbD</name>
    <name evidence="20" type="ordered locus">Tola_2817</name>
</gene>
<dbReference type="EMBL" id="CP001616">
    <property type="protein sequence ID" value="ACQ94410.1"/>
    <property type="molecule type" value="Genomic_DNA"/>
</dbReference>
<comment type="catalytic activity">
    <reaction evidence="16 18">
        <text>[protein]-dithiol + NAD(+) = [protein]-disulfide + NADH + H(+)</text>
        <dbReference type="Rhea" id="RHEA:18749"/>
        <dbReference type="Rhea" id="RHEA-COMP:10593"/>
        <dbReference type="Rhea" id="RHEA-COMP:10594"/>
        <dbReference type="ChEBI" id="CHEBI:15378"/>
        <dbReference type="ChEBI" id="CHEBI:29950"/>
        <dbReference type="ChEBI" id="CHEBI:50058"/>
        <dbReference type="ChEBI" id="CHEBI:57540"/>
        <dbReference type="ChEBI" id="CHEBI:57945"/>
        <dbReference type="EC" id="1.8.1.8"/>
    </reaction>
</comment>
<dbReference type="GO" id="GO:0005886">
    <property type="term" value="C:plasma membrane"/>
    <property type="evidence" value="ECO:0007669"/>
    <property type="project" value="UniProtKB-SubCell"/>
</dbReference>
<evidence type="ECO:0000256" key="5">
    <source>
        <dbReference type="ARBA" id="ARBA00022519"/>
    </source>
</evidence>
<evidence type="ECO:0000256" key="13">
    <source>
        <dbReference type="ARBA" id="ARBA00023136"/>
    </source>
</evidence>
<dbReference type="KEGG" id="tau:Tola_2817"/>
<dbReference type="GO" id="GO:0009055">
    <property type="term" value="F:electron transfer activity"/>
    <property type="evidence" value="ECO:0007669"/>
    <property type="project" value="UniProtKB-UniRule"/>
</dbReference>
<evidence type="ECO:0000256" key="16">
    <source>
        <dbReference type="ARBA" id="ARBA00047388"/>
    </source>
</evidence>
<dbReference type="InterPro" id="IPR028250">
    <property type="entry name" value="DsbDN"/>
</dbReference>
<keyword evidence="13 18" id="KW-0472">Membrane</keyword>
<feature type="domain" description="Thioredoxin" evidence="19">
    <location>
        <begin position="444"/>
        <end position="572"/>
    </location>
</feature>
<comment type="function">
    <text evidence="18">Required to facilitate the formation of correct disulfide bonds in some periplasmic proteins and for the assembly of the periplasmic c-type cytochromes. Acts by transferring electrons from cytoplasmic thioredoxin to the periplasm. This transfer involves a cascade of disulfide bond formation and reduction steps.</text>
</comment>
<evidence type="ECO:0000313" key="20">
    <source>
        <dbReference type="EMBL" id="ACQ94410.1"/>
    </source>
</evidence>
<dbReference type="Proteomes" id="UP000009073">
    <property type="component" value="Chromosome"/>
</dbReference>
<dbReference type="NCBIfam" id="NF001419">
    <property type="entry name" value="PRK00293.1"/>
    <property type="match status" value="1"/>
</dbReference>
<keyword evidence="10 18" id="KW-1133">Transmembrane helix</keyword>
<reference evidence="21" key="1">
    <citation type="submission" date="2009-05" db="EMBL/GenBank/DDBJ databases">
        <title>Complete sequence of Tolumonas auensis DSM 9187.</title>
        <authorList>
            <consortium name="US DOE Joint Genome Institute"/>
            <person name="Lucas S."/>
            <person name="Copeland A."/>
            <person name="Lapidus A."/>
            <person name="Glavina del Rio T."/>
            <person name="Tice H."/>
            <person name="Bruce D."/>
            <person name="Goodwin L."/>
            <person name="Pitluck S."/>
            <person name="Chertkov O."/>
            <person name="Brettin T."/>
            <person name="Detter J.C."/>
            <person name="Han C."/>
            <person name="Larimer F."/>
            <person name="Land M."/>
            <person name="Hauser L."/>
            <person name="Kyrpides N."/>
            <person name="Mikhailova N."/>
            <person name="Spring S."/>
            <person name="Beller H."/>
        </authorList>
    </citation>
    <scope>NUCLEOTIDE SEQUENCE [LARGE SCALE GENOMIC DNA]</scope>
    <source>
        <strain evidence="21">DSM 9187 / TA4</strain>
    </source>
</reference>
<dbReference type="InterPro" id="IPR036249">
    <property type="entry name" value="Thioredoxin-like_sf"/>
</dbReference>
<evidence type="ECO:0000256" key="9">
    <source>
        <dbReference type="ARBA" id="ARBA00022982"/>
    </source>
</evidence>
<feature type="transmembrane region" description="Helical" evidence="18">
    <location>
        <begin position="219"/>
        <end position="243"/>
    </location>
</feature>
<dbReference type="PANTHER" id="PTHR32234:SF0">
    <property type="entry name" value="THIOL:DISULFIDE INTERCHANGE PROTEIN DSBD"/>
    <property type="match status" value="1"/>
</dbReference>
<evidence type="ECO:0000256" key="7">
    <source>
        <dbReference type="ARBA" id="ARBA00022729"/>
    </source>
</evidence>
<dbReference type="InterPro" id="IPR003834">
    <property type="entry name" value="Cyt_c_assmbl_TM_dom"/>
</dbReference>
<evidence type="ECO:0000256" key="1">
    <source>
        <dbReference type="ARBA" id="ARBA00004429"/>
    </source>
</evidence>
<dbReference type="eggNOG" id="COG4232">
    <property type="taxonomic scope" value="Bacteria"/>
</dbReference>
<dbReference type="AlphaFoldDB" id="C4LCA6"/>
<comment type="caution">
    <text evidence="18">Lacks conserved residue(s) required for the propagation of feature annotation.</text>
</comment>
<keyword evidence="7 18" id="KW-0732">Signal</keyword>
<dbReference type="GO" id="GO:0047134">
    <property type="term" value="F:protein-disulfide reductase [NAD(P)H] activity"/>
    <property type="evidence" value="ECO:0007669"/>
    <property type="project" value="UniProtKB-UniRule"/>
</dbReference>
<feature type="transmembrane region" description="Helical" evidence="18">
    <location>
        <begin position="366"/>
        <end position="389"/>
    </location>
</feature>
<dbReference type="InterPro" id="IPR017937">
    <property type="entry name" value="Thioredoxin_CS"/>
</dbReference>
<dbReference type="PROSITE" id="PS00194">
    <property type="entry name" value="THIOREDOXIN_1"/>
    <property type="match status" value="1"/>
</dbReference>
<dbReference type="RefSeq" id="WP_015879859.1">
    <property type="nucleotide sequence ID" value="NC_012691.1"/>
</dbReference>
<keyword evidence="4 18" id="KW-1003">Cell membrane</keyword>
<dbReference type="PANTHER" id="PTHR32234">
    <property type="entry name" value="THIOL:DISULFIDE INTERCHANGE PROTEIN DSBD"/>
    <property type="match status" value="1"/>
</dbReference>
<keyword evidence="21" id="KW-1185">Reference proteome</keyword>
<evidence type="ECO:0000256" key="14">
    <source>
        <dbReference type="ARBA" id="ARBA00023157"/>
    </source>
</evidence>
<dbReference type="HAMAP" id="MF_00399">
    <property type="entry name" value="DbsD"/>
    <property type="match status" value="1"/>
</dbReference>
<keyword evidence="8 18" id="KW-0201">Cytochrome c-type biogenesis</keyword>
<dbReference type="PROSITE" id="PS51352">
    <property type="entry name" value="THIOREDOXIN_2"/>
    <property type="match status" value="1"/>
</dbReference>
<dbReference type="InterPro" id="IPR022910">
    <property type="entry name" value="Thiol_diS_interchange_DbsD"/>
</dbReference>
<proteinExistence type="inferred from homology"/>
<keyword evidence="5 18" id="KW-0997">Cell inner membrane</keyword>
<dbReference type="GO" id="GO:0045454">
    <property type="term" value="P:cell redox homeostasis"/>
    <property type="evidence" value="ECO:0007669"/>
    <property type="project" value="TreeGrafter"/>
</dbReference>
<dbReference type="InterPro" id="IPR013766">
    <property type="entry name" value="Thioredoxin_domain"/>
</dbReference>
<dbReference type="Gene3D" id="2.60.40.1250">
    <property type="entry name" value="Thiol:disulfide interchange protein DsbD, N-terminal domain"/>
    <property type="match status" value="1"/>
</dbReference>
<dbReference type="STRING" id="595494.Tola_2817"/>
<evidence type="ECO:0000313" key="21">
    <source>
        <dbReference type="Proteomes" id="UP000009073"/>
    </source>
</evidence>
<feature type="transmembrane region" description="Helical" evidence="18">
    <location>
        <begin position="335"/>
        <end position="354"/>
    </location>
</feature>
<keyword evidence="12 18" id="KW-0520">NAD</keyword>
<keyword evidence="9 18" id="KW-0249">Electron transport</keyword>
<dbReference type="EC" id="1.8.1.8" evidence="18"/>
<evidence type="ECO:0000256" key="12">
    <source>
        <dbReference type="ARBA" id="ARBA00023027"/>
    </source>
</evidence>
<keyword evidence="3 18" id="KW-0813">Transport</keyword>
<dbReference type="Pfam" id="PF02683">
    <property type="entry name" value="DsbD_TM"/>
    <property type="match status" value="1"/>
</dbReference>
<feature type="transmembrane region" description="Helical" evidence="18">
    <location>
        <begin position="302"/>
        <end position="329"/>
    </location>
</feature>
<feature type="disulfide bond" description="Redox-active" evidence="18">
    <location>
        <begin position="487"/>
        <end position="490"/>
    </location>
</feature>
<keyword evidence="6 18" id="KW-0812">Transmembrane</keyword>
<evidence type="ECO:0000256" key="3">
    <source>
        <dbReference type="ARBA" id="ARBA00022448"/>
    </source>
</evidence>
<dbReference type="Pfam" id="PF11412">
    <property type="entry name" value="DsbD_N"/>
    <property type="match status" value="1"/>
</dbReference>
<evidence type="ECO:0000256" key="11">
    <source>
        <dbReference type="ARBA" id="ARBA00023002"/>
    </source>
</evidence>
<evidence type="ECO:0000256" key="18">
    <source>
        <dbReference type="HAMAP-Rule" id="MF_00399"/>
    </source>
</evidence>
<evidence type="ECO:0000256" key="10">
    <source>
        <dbReference type="ARBA" id="ARBA00022989"/>
    </source>
</evidence>
<feature type="transmembrane region" description="Helical" evidence="18">
    <location>
        <begin position="426"/>
        <end position="445"/>
    </location>
</feature>
<feature type="signal peptide" evidence="18">
    <location>
        <begin position="1"/>
        <end position="22"/>
    </location>
</feature>
<comment type="subcellular location">
    <subcellularLocation>
        <location evidence="1 18">Cell inner membrane</location>
        <topology evidence="1 18">Multi-pass membrane protein</topology>
    </subcellularLocation>
</comment>
<keyword evidence="15 18" id="KW-0676">Redox-active center</keyword>
<comment type="catalytic activity">
    <reaction evidence="17 18">
        <text>[protein]-dithiol + NADP(+) = [protein]-disulfide + NADPH + H(+)</text>
        <dbReference type="Rhea" id="RHEA:18753"/>
        <dbReference type="Rhea" id="RHEA-COMP:10593"/>
        <dbReference type="Rhea" id="RHEA-COMP:10594"/>
        <dbReference type="ChEBI" id="CHEBI:15378"/>
        <dbReference type="ChEBI" id="CHEBI:29950"/>
        <dbReference type="ChEBI" id="CHEBI:50058"/>
        <dbReference type="ChEBI" id="CHEBI:57783"/>
        <dbReference type="ChEBI" id="CHEBI:58349"/>
        <dbReference type="EC" id="1.8.1.8"/>
    </reaction>
</comment>
<evidence type="ECO:0000256" key="17">
    <source>
        <dbReference type="ARBA" id="ARBA00047804"/>
    </source>
</evidence>
<dbReference type="Pfam" id="PF13899">
    <property type="entry name" value="Thioredoxin_7"/>
    <property type="match status" value="1"/>
</dbReference>